<dbReference type="Pfam" id="PF08315">
    <property type="entry name" value="cwf18"/>
    <property type="match status" value="1"/>
</dbReference>
<protein>
    <submittedName>
        <fullName evidence="2">Uncharacterized protein</fullName>
    </submittedName>
</protein>
<dbReference type="InterPro" id="IPR013169">
    <property type="entry name" value="mRNA_splic_Cwf18-like"/>
</dbReference>
<feature type="region of interest" description="Disordered" evidence="1">
    <location>
        <begin position="1"/>
        <end position="29"/>
    </location>
</feature>
<feature type="compositionally biased region" description="Polar residues" evidence="1">
    <location>
        <begin position="1"/>
        <end position="11"/>
    </location>
</feature>
<dbReference type="AlphaFoldDB" id="A0A0V1Q123"/>
<sequence>MLLSLNEQANSRKSRLAKLRENRKVEDVTNGDVLSQSTLDHSPNHDTQVNSAGLEEEYIHNTNTSHIRSRNFDLDTREAVSGLKNPPTLALSNNETVEVLASQIQREILQDISQKADKVSKYLDDTASLEGHESTHNKDLKADLAYYINKADTKTNQAINRILQTKYQNSIY</sequence>
<dbReference type="Proteomes" id="UP000054251">
    <property type="component" value="Unassembled WGS sequence"/>
</dbReference>
<organism evidence="2 3">
    <name type="scientific">Debaryomyces fabryi</name>
    <dbReference type="NCBI Taxonomy" id="58627"/>
    <lineage>
        <taxon>Eukaryota</taxon>
        <taxon>Fungi</taxon>
        <taxon>Dikarya</taxon>
        <taxon>Ascomycota</taxon>
        <taxon>Saccharomycotina</taxon>
        <taxon>Pichiomycetes</taxon>
        <taxon>Debaryomycetaceae</taxon>
        <taxon>Debaryomyces</taxon>
    </lineage>
</organism>
<proteinExistence type="predicted"/>
<comment type="caution">
    <text evidence="2">The sequence shown here is derived from an EMBL/GenBank/DDBJ whole genome shotgun (WGS) entry which is preliminary data.</text>
</comment>
<feature type="compositionally biased region" description="Basic and acidic residues" evidence="1">
    <location>
        <begin position="18"/>
        <end position="27"/>
    </location>
</feature>
<dbReference type="GeneID" id="26839080"/>
<dbReference type="EMBL" id="LMYN01000033">
    <property type="protein sequence ID" value="KSA02163.1"/>
    <property type="molecule type" value="Genomic_DNA"/>
</dbReference>
<keyword evidence="3" id="KW-1185">Reference proteome</keyword>
<dbReference type="OrthoDB" id="4026086at2759"/>
<evidence type="ECO:0000313" key="2">
    <source>
        <dbReference type="EMBL" id="KSA02163.1"/>
    </source>
</evidence>
<name>A0A0V1Q123_9ASCO</name>
<accession>A0A0V1Q123</accession>
<gene>
    <name evidence="2" type="ORF">AC631_02071</name>
</gene>
<dbReference type="RefSeq" id="XP_015468265.1">
    <property type="nucleotide sequence ID" value="XM_015610901.1"/>
</dbReference>
<evidence type="ECO:0000313" key="3">
    <source>
        <dbReference type="Proteomes" id="UP000054251"/>
    </source>
</evidence>
<reference evidence="2 3" key="1">
    <citation type="submission" date="2015-11" db="EMBL/GenBank/DDBJ databases">
        <title>The genome of Debaryomyces fabryi.</title>
        <authorList>
            <person name="Tafer H."/>
            <person name="Lopandic K."/>
        </authorList>
    </citation>
    <scope>NUCLEOTIDE SEQUENCE [LARGE SCALE GENOMIC DNA]</scope>
    <source>
        <strain evidence="2 3">CBS 789</strain>
    </source>
</reference>
<evidence type="ECO:0000256" key="1">
    <source>
        <dbReference type="SAM" id="MobiDB-lite"/>
    </source>
</evidence>